<proteinExistence type="predicted"/>
<accession>A0A562UGM6</accession>
<evidence type="ECO:0000313" key="1">
    <source>
        <dbReference type="EMBL" id="TWJ04958.1"/>
    </source>
</evidence>
<reference evidence="1 2" key="1">
    <citation type="submission" date="2019-07" db="EMBL/GenBank/DDBJ databases">
        <title>Genomic Encyclopedia of Archaeal and Bacterial Type Strains, Phase II (KMG-II): from individual species to whole genera.</title>
        <authorList>
            <person name="Goeker M."/>
        </authorList>
    </citation>
    <scope>NUCLEOTIDE SEQUENCE [LARGE SCALE GENOMIC DNA]</scope>
    <source>
        <strain evidence="1 2">ATCC BAA-1854</strain>
    </source>
</reference>
<dbReference type="EMBL" id="VLLI01000001">
    <property type="protein sequence ID" value="TWJ04958.1"/>
    <property type="molecule type" value="Genomic_DNA"/>
</dbReference>
<evidence type="ECO:0000313" key="2">
    <source>
        <dbReference type="Proteomes" id="UP000317010"/>
    </source>
</evidence>
<name>A0A562UGM6_9SPHI</name>
<sequence>MNNTSTKISALSNQIKAHCHSNRHFPNYVDPTIMGDDLRYNLSPVLTDLLIALKSPSLTRQAIEVIISQQNQANGTNFSFQLFFDKGWIRQINGRYAIPSAVRTHIWKLADPAKFNRYNHPIELEDETRCMVPVEAALSQNDKTSIARTELEAIIGLHNLSLTPEILLEKGIVALNVEGRYYLNRHQHYTGQLKNRIAALAWHRLVVDPENIDDFRIYLSFLAMLENTPDKLPDYLPYDTIKKIRQLAEHLLITEADLSNDRIEIRNDRLDADNFRHEKITDPIADIDFNLTDSFLFTKQLEHYRDYDHDMLFHHNSRRVYHMLLHFLFLFDQDQNRFQGTLRFFKESKSPYIKAQLLWLAEHTYPEILPYFIGDLELAPIGFDTIRKLKIDEKWLQPEAGFQVNAPITDEMVNKLWDSALDIFVEAALSTRRSEDYARPFAFILSDLARLVFSFNTLSYERSVTQHQQNKVRYNRVLKLLQESRVLMANHYPTPPVRPLLVACLLPGLVKGIAEYPQYPFRNELIVVPSDRADLLIEVLRLSQLDFGDVARYGIDKDNLELAELELTQAIWDLLAEYFTVNEVDVEQVHGNVVKKTVKRVALNFGIEKLDLAFVFANFQKNDLLDDFIEKFNGCLNFNKQSDSRNAINKEQAQKVAVFMKLVLVGFIGLSQRKEEREFVVLPITETLERLEQLITALAVHYNTDDLKEGRVNVFSELQYFFSRDLYSQELDILLYQALNYFEPEPARILISQFFDGSQNLQKMLSAYNRISDKKIKGLLADAIKGIAPKDFIKSAFTMFELESALIEIANSRNLFSLAGPFVKAIEDHLEKRKIKTLDKIIFLYRIKLLLALKNKQSDVIATLDVPKSQGYPGHPIADEQARKQFYLGLDQFYNLGDLDGAIRTFERLNSQNPQHVEYAVYLYQARTFRDLATGDRGNAQLEWEAFTAALTDKSALTQYSGIAQAMDLLYYIWTDKRIKFDQTLNILAPAYLYQDELILPVYNYLMDRGLVEAGFHYLGEAINYLQDNGTILSEDLKSAKLNAINDELIGKIRHALGELRNLPPEAIPRVIPQILNGKNLLNEFILAEIVESLKVMREKIKAVESIVHEDHFNDVFVATLRRRFPLLGWEITDQPRTGASESGTDAGEADIVVRAGGTDIALLEALKMNGGNYPNLCKHIKKCIEYIRDLDFYYIIVYYHGNRSGYKSFQETYRDDIAKIDFPTEWAYHAKPGFEDMTRKFASASNLYVASTKHGDSQRKIYHVLLDLSKAAPVAPKTVAVKKRKGSQRLYKHPF</sequence>
<dbReference type="RefSeq" id="WP_144909596.1">
    <property type="nucleotide sequence ID" value="NZ_VLLI01000001.1"/>
</dbReference>
<comment type="caution">
    <text evidence="1">The sequence shown here is derived from an EMBL/GenBank/DDBJ whole genome shotgun (WGS) entry which is preliminary data.</text>
</comment>
<dbReference type="Proteomes" id="UP000317010">
    <property type="component" value="Unassembled WGS sequence"/>
</dbReference>
<gene>
    <name evidence="1" type="ORF">JN11_00682</name>
</gene>
<organism evidence="1 2">
    <name type="scientific">Mucilaginibacter frigoritolerans</name>
    <dbReference type="NCBI Taxonomy" id="652788"/>
    <lineage>
        <taxon>Bacteria</taxon>
        <taxon>Pseudomonadati</taxon>
        <taxon>Bacteroidota</taxon>
        <taxon>Sphingobacteriia</taxon>
        <taxon>Sphingobacteriales</taxon>
        <taxon>Sphingobacteriaceae</taxon>
        <taxon>Mucilaginibacter</taxon>
    </lineage>
</organism>
<keyword evidence="2" id="KW-1185">Reference proteome</keyword>
<dbReference type="OrthoDB" id="1454636at2"/>
<protein>
    <submittedName>
        <fullName evidence="1">Uncharacterized protein</fullName>
    </submittedName>
</protein>